<dbReference type="Proteomes" id="UP000601435">
    <property type="component" value="Unassembled WGS sequence"/>
</dbReference>
<dbReference type="Gene3D" id="3.30.420.10">
    <property type="entry name" value="Ribonuclease H-like superfamily/Ribonuclease H"/>
    <property type="match status" value="1"/>
</dbReference>
<feature type="domain" description="Integrase catalytic" evidence="2">
    <location>
        <begin position="1"/>
        <end position="156"/>
    </location>
</feature>
<dbReference type="PANTHER" id="PTHR45740">
    <property type="entry name" value="POLY [ADP-RIBOSE] POLYMERASE"/>
    <property type="match status" value="1"/>
</dbReference>
<dbReference type="EMBL" id="CAJNJA010029808">
    <property type="protein sequence ID" value="CAE7634491.1"/>
    <property type="molecule type" value="Genomic_DNA"/>
</dbReference>
<comment type="caution">
    <text evidence="4">The sequence shown here is derived from an EMBL/GenBank/DDBJ whole genome shotgun (WGS) entry which is preliminary data.</text>
</comment>
<dbReference type="OrthoDB" id="430473at2759"/>
<gene>
    <name evidence="4" type="ORF">SNEC2469_LOCUS17891</name>
</gene>
<protein>
    <recommendedName>
        <fullName evidence="1">Poly [ADP-ribose] polymerase</fullName>
        <shortName evidence="1">PARP</shortName>
        <ecNumber evidence="1">2.4.2.-</ecNumber>
    </recommendedName>
</protein>
<sequence length="1241" mass="137313">DVVSADKMKYIVIGVYRLPNGKNLYYAEPTKTKHASTVAEATVRIMAQLASLQVPPFFRLHTDCGKEFEAQLFKELGTRFSTFHTQSAPYNPQSNGRVERGVQALKQAAIRELVHSVLSPTYWTYAVQNAALYSRMRAMGIPVPKGTPKMGDWVAIKRPDAGDFEERANCGVFIGHNVSSVHGSWILCMVNGGLKMIRARLPVLLHQPAVRWKVSVDPDGDRRVWVGSNGQVVWGQDAPSGILTVEERLHGPEGNSGNLERIIKQRTWPRAAQESLELFTTFGHSILGAETLPEDIGPDPDPLEPETIVVDKLLANTVQANVIAAQPTAEEGKSGKYHIATFQEEQHAIEEEMQAILSGLDQASGITMTNDVFKTGTEAEIQKWVDAAKDLGLKDTDEIPEIIPSKLVNVRKPVVMEEDIKKNAESAKQHAELNSWKARVSIVGCGNFEDTSAHTKEEYASCNIQCEGLRLMFSALANNPKWSGLIFDISCAFLYAKLRGEKAVVVRPAPILVSLGLVPEGTLWILNRALYGLRQSPVDWEAHRDEAITKLILDPAKDDEHGVMVFEPIPACKGLWKILERDTGVLLGIATTYVDDGWVIGDAETLRRTAIGMKSLWKVKLQGVLRHPSLSEDAVAWDDMTCPVKSSLVYLGCQIQRLGDGTVQVTQRKWILQSLASRGYVHMNGTKSLPDPCEGTLPPEPRDEEYQKRVKQGQSEVGSLMWVGLRSRPDIMSTVGAAACLLVNNPTETLRLTKGLWRFLRHTVNRCMQYKPLKANNDVHIHTDASYANGGSRSRTGVTVSIGDGPDAHIIAYLSTRQALTAWSATEAELEGMASGLQKGWHVTMLLEQMLSRPFKSILHGDNSGAITLSTRETFSELVMRTRHFAIRTSWIRDTVVHEDIQVVHTGTNEIKGDILTKSLSYRKLESACELLGLGDTFAMDIMAQALCDSPIKLRDACGREVGEAQYAAGLVRAADWSPDQPRVAGMRLRRSCRKRAEGMVGTGMHGVTHRGVAACHLATHPIRGWSPVTDLHNNGEIWLHCDRAPARGSTRFDFAVAAGPTRLPLREAYLKKERGVCGHDIDCDIRANEAVCPPWYWKSASAWPENFHEEVGGAYVKEMGTKILRRRLPDWEVVQCQRIEDALLWEKYTAKRAQLRDKSVSCAHVSPETAESIQYSANTTLDHKVNEVWLLHGTSEEAAIAISRSNFLPSSGGCFGSGIYFADDAKKSNQYAKGRTDPLT</sequence>
<dbReference type="EC" id="2.4.2.-" evidence="1"/>
<evidence type="ECO:0000259" key="2">
    <source>
        <dbReference type="PROSITE" id="PS50994"/>
    </source>
</evidence>
<name>A0A812VPH8_9DINO</name>
<dbReference type="SUPFAM" id="SSF53098">
    <property type="entry name" value="Ribonuclease H-like"/>
    <property type="match status" value="1"/>
</dbReference>
<evidence type="ECO:0000313" key="4">
    <source>
        <dbReference type="EMBL" id="CAE7634491.1"/>
    </source>
</evidence>
<keyword evidence="1" id="KW-0520">NAD</keyword>
<keyword evidence="1" id="KW-0808">Transferase</keyword>
<dbReference type="InterPro" id="IPR012317">
    <property type="entry name" value="Poly(ADP-ribose)pol_cat_dom"/>
</dbReference>
<dbReference type="GO" id="GO:0003676">
    <property type="term" value="F:nucleic acid binding"/>
    <property type="evidence" value="ECO:0007669"/>
    <property type="project" value="InterPro"/>
</dbReference>
<evidence type="ECO:0000259" key="3">
    <source>
        <dbReference type="PROSITE" id="PS51059"/>
    </source>
</evidence>
<dbReference type="Pfam" id="PF07727">
    <property type="entry name" value="RVT_2"/>
    <property type="match status" value="1"/>
</dbReference>
<dbReference type="InterPro" id="IPR051712">
    <property type="entry name" value="ARTD-AVP"/>
</dbReference>
<feature type="domain" description="PARP catalytic" evidence="3">
    <location>
        <begin position="1094"/>
        <end position="1241"/>
    </location>
</feature>
<dbReference type="InterPro" id="IPR036397">
    <property type="entry name" value="RNaseH_sf"/>
</dbReference>
<proteinExistence type="predicted"/>
<evidence type="ECO:0000256" key="1">
    <source>
        <dbReference type="RuleBase" id="RU362114"/>
    </source>
</evidence>
<dbReference type="Gene3D" id="3.90.228.10">
    <property type="match status" value="1"/>
</dbReference>
<dbReference type="GO" id="GO:0005634">
    <property type="term" value="C:nucleus"/>
    <property type="evidence" value="ECO:0007669"/>
    <property type="project" value="TreeGrafter"/>
</dbReference>
<dbReference type="PROSITE" id="PS50994">
    <property type="entry name" value="INTEGRASE"/>
    <property type="match status" value="1"/>
</dbReference>
<organism evidence="4 5">
    <name type="scientific">Symbiodinium necroappetens</name>
    <dbReference type="NCBI Taxonomy" id="1628268"/>
    <lineage>
        <taxon>Eukaryota</taxon>
        <taxon>Sar</taxon>
        <taxon>Alveolata</taxon>
        <taxon>Dinophyceae</taxon>
        <taxon>Suessiales</taxon>
        <taxon>Symbiodiniaceae</taxon>
        <taxon>Symbiodinium</taxon>
    </lineage>
</organism>
<keyword evidence="1" id="KW-0328">Glycosyltransferase</keyword>
<dbReference type="InterPro" id="IPR001584">
    <property type="entry name" value="Integrase_cat-core"/>
</dbReference>
<dbReference type="InterPro" id="IPR013103">
    <property type="entry name" value="RVT_2"/>
</dbReference>
<dbReference type="PROSITE" id="PS51059">
    <property type="entry name" value="PARP_CATALYTIC"/>
    <property type="match status" value="1"/>
</dbReference>
<dbReference type="InterPro" id="IPR012337">
    <property type="entry name" value="RNaseH-like_sf"/>
</dbReference>
<dbReference type="AlphaFoldDB" id="A0A812VPH8"/>
<feature type="non-terminal residue" evidence="4">
    <location>
        <position position="1"/>
    </location>
</feature>
<dbReference type="PANTHER" id="PTHR45740:SF2">
    <property type="entry name" value="POLY [ADP-RIBOSE] POLYMERASE"/>
    <property type="match status" value="1"/>
</dbReference>
<keyword evidence="5" id="KW-1185">Reference proteome</keyword>
<reference evidence="4" key="1">
    <citation type="submission" date="2021-02" db="EMBL/GenBank/DDBJ databases">
        <authorList>
            <person name="Dougan E. K."/>
            <person name="Rhodes N."/>
            <person name="Thang M."/>
            <person name="Chan C."/>
        </authorList>
    </citation>
    <scope>NUCLEOTIDE SEQUENCE</scope>
</reference>
<dbReference type="GO" id="GO:0003950">
    <property type="term" value="F:NAD+ poly-ADP-ribosyltransferase activity"/>
    <property type="evidence" value="ECO:0007669"/>
    <property type="project" value="UniProtKB-UniRule"/>
</dbReference>
<dbReference type="CDD" id="cd09272">
    <property type="entry name" value="RNase_HI_RT_Ty1"/>
    <property type="match status" value="1"/>
</dbReference>
<dbReference type="GO" id="GO:1990404">
    <property type="term" value="F:NAD+-protein mono-ADP-ribosyltransferase activity"/>
    <property type="evidence" value="ECO:0007669"/>
    <property type="project" value="TreeGrafter"/>
</dbReference>
<dbReference type="Pfam" id="PF00644">
    <property type="entry name" value="PARP"/>
    <property type="match status" value="1"/>
</dbReference>
<evidence type="ECO:0000313" key="5">
    <source>
        <dbReference type="Proteomes" id="UP000601435"/>
    </source>
</evidence>
<dbReference type="SUPFAM" id="SSF56399">
    <property type="entry name" value="ADP-ribosylation"/>
    <property type="match status" value="1"/>
</dbReference>
<dbReference type="GO" id="GO:0015074">
    <property type="term" value="P:DNA integration"/>
    <property type="evidence" value="ECO:0007669"/>
    <property type="project" value="InterPro"/>
</dbReference>
<accession>A0A812VPH8</accession>